<reference evidence="1 2" key="1">
    <citation type="journal article" date="2021" name="Nat. Plants">
        <title>The Taxus genome provides insights into paclitaxel biosynthesis.</title>
        <authorList>
            <person name="Xiong X."/>
            <person name="Gou J."/>
            <person name="Liao Q."/>
            <person name="Li Y."/>
            <person name="Zhou Q."/>
            <person name="Bi G."/>
            <person name="Li C."/>
            <person name="Du R."/>
            <person name="Wang X."/>
            <person name="Sun T."/>
            <person name="Guo L."/>
            <person name="Liang H."/>
            <person name="Lu P."/>
            <person name="Wu Y."/>
            <person name="Zhang Z."/>
            <person name="Ro D.K."/>
            <person name="Shang Y."/>
            <person name="Huang S."/>
            <person name="Yan J."/>
        </authorList>
    </citation>
    <scope>NUCLEOTIDE SEQUENCE [LARGE SCALE GENOMIC DNA]</scope>
    <source>
        <strain evidence="1">Ta-2019</strain>
    </source>
</reference>
<dbReference type="EMBL" id="JAHRHJ020003813">
    <property type="protein sequence ID" value="KAH9289422.1"/>
    <property type="molecule type" value="Genomic_DNA"/>
</dbReference>
<keyword evidence="2" id="KW-1185">Reference proteome</keyword>
<name>A0AA38F5V9_TAXCH</name>
<evidence type="ECO:0000313" key="1">
    <source>
        <dbReference type="EMBL" id="KAH9289422.1"/>
    </source>
</evidence>
<accession>A0AA38F5V9</accession>
<feature type="non-terminal residue" evidence="1">
    <location>
        <position position="1"/>
    </location>
</feature>
<proteinExistence type="predicted"/>
<evidence type="ECO:0000313" key="2">
    <source>
        <dbReference type="Proteomes" id="UP000824469"/>
    </source>
</evidence>
<comment type="caution">
    <text evidence="1">The sequence shown here is derived from an EMBL/GenBank/DDBJ whole genome shotgun (WGS) entry which is preliminary data.</text>
</comment>
<dbReference type="AlphaFoldDB" id="A0AA38F5V9"/>
<gene>
    <name evidence="1" type="ORF">KI387_033539</name>
</gene>
<organism evidence="1 2">
    <name type="scientific">Taxus chinensis</name>
    <name type="common">Chinese yew</name>
    <name type="synonym">Taxus wallichiana var. chinensis</name>
    <dbReference type="NCBI Taxonomy" id="29808"/>
    <lineage>
        <taxon>Eukaryota</taxon>
        <taxon>Viridiplantae</taxon>
        <taxon>Streptophyta</taxon>
        <taxon>Embryophyta</taxon>
        <taxon>Tracheophyta</taxon>
        <taxon>Spermatophyta</taxon>
        <taxon>Pinopsida</taxon>
        <taxon>Pinidae</taxon>
        <taxon>Conifers II</taxon>
        <taxon>Cupressales</taxon>
        <taxon>Taxaceae</taxon>
        <taxon>Taxus</taxon>
    </lineage>
</organism>
<protein>
    <submittedName>
        <fullName evidence="1">Uncharacterized protein</fullName>
    </submittedName>
</protein>
<dbReference type="Proteomes" id="UP000824469">
    <property type="component" value="Unassembled WGS sequence"/>
</dbReference>
<sequence>MPKQIADQLGLKYEPVLKGVVQLDGTTVGTVGVIKGLSVTLHSCPNATVLQDVS</sequence>
<feature type="non-terminal residue" evidence="1">
    <location>
        <position position="54"/>
    </location>
</feature>